<accession>A0A0H5R1X7</accession>
<feature type="transmembrane region" description="Helical" evidence="1">
    <location>
        <begin position="69"/>
        <end position="90"/>
    </location>
</feature>
<proteinExistence type="predicted"/>
<keyword evidence="1" id="KW-0472">Membrane</keyword>
<feature type="non-terminal residue" evidence="2">
    <location>
        <position position="166"/>
    </location>
</feature>
<reference evidence="2" key="1">
    <citation type="submission" date="2015-04" db="EMBL/GenBank/DDBJ databases">
        <title>The genome sequence of the plant pathogenic Rhizarian Plasmodiophora brassicae reveals insights in its biotrophic life cycle and the origin of chitin synthesis.</title>
        <authorList>
            <person name="Schwelm A."/>
            <person name="Fogelqvist J."/>
            <person name="Knaust A."/>
            <person name="Julke S."/>
            <person name="Lilja T."/>
            <person name="Dhandapani V."/>
            <person name="Bonilla-Rosso G."/>
            <person name="Karlsson M."/>
            <person name="Shevchenko A."/>
            <person name="Choi S.R."/>
            <person name="Kim H.G."/>
            <person name="Park J.Y."/>
            <person name="Lim Y.P."/>
            <person name="Ludwig-Muller J."/>
            <person name="Dixelius C."/>
        </authorList>
    </citation>
    <scope>NUCLEOTIDE SEQUENCE</scope>
    <source>
        <tissue evidence="2">Potato root galls</tissue>
    </source>
</reference>
<evidence type="ECO:0000313" key="2">
    <source>
        <dbReference type="EMBL" id="CRZ01794.1"/>
    </source>
</evidence>
<name>A0A0H5R1X7_9EUKA</name>
<organism evidence="2">
    <name type="scientific">Spongospora subterranea</name>
    <dbReference type="NCBI Taxonomy" id="70186"/>
    <lineage>
        <taxon>Eukaryota</taxon>
        <taxon>Sar</taxon>
        <taxon>Rhizaria</taxon>
        <taxon>Endomyxa</taxon>
        <taxon>Phytomyxea</taxon>
        <taxon>Plasmodiophorida</taxon>
        <taxon>Plasmodiophoridae</taxon>
        <taxon>Spongospora</taxon>
    </lineage>
</organism>
<protein>
    <submittedName>
        <fullName evidence="2">Uncharacterized protein</fullName>
    </submittedName>
</protein>
<sequence length="166" mass="18330">MNVFPLGASSKSAIDGKICVQPAQTDGLRIWTDRHIIAERLSQSQILPPPNVKILPSAGPAFRLIERHVFVAATLCIIPALLSGVAVYYMNKSTPLYIDLSIDYEMPEWSHNYNKLKAVMPFTYEQISSSLAEFTVLDSSPLRTSPSSASLSIVFLSENMLNDDNV</sequence>
<dbReference type="AlphaFoldDB" id="A0A0H5R1X7"/>
<keyword evidence="1" id="KW-0812">Transmembrane</keyword>
<keyword evidence="1" id="KW-1133">Transmembrane helix</keyword>
<dbReference type="EMBL" id="HACM01001352">
    <property type="protein sequence ID" value="CRZ01794.1"/>
    <property type="molecule type" value="Transcribed_RNA"/>
</dbReference>
<evidence type="ECO:0000256" key="1">
    <source>
        <dbReference type="SAM" id="Phobius"/>
    </source>
</evidence>